<dbReference type="Proteomes" id="UP000009168">
    <property type="component" value="Unassembled WGS sequence"/>
</dbReference>
<feature type="non-terminal residue" evidence="1">
    <location>
        <position position="1"/>
    </location>
</feature>
<evidence type="ECO:0000313" key="1">
    <source>
        <dbReference type="EMBL" id="EWS76865.1"/>
    </source>
</evidence>
<gene>
    <name evidence="1" type="ORF">TTHERM_002653314</name>
</gene>
<accession>W7XBX0</accession>
<dbReference type="AlphaFoldDB" id="W7XBX0"/>
<protein>
    <submittedName>
        <fullName evidence="1">Uncharacterized protein</fullName>
    </submittedName>
</protein>
<dbReference type="EMBL" id="GG663238">
    <property type="protein sequence ID" value="EWS76865.1"/>
    <property type="molecule type" value="Genomic_DNA"/>
</dbReference>
<dbReference type="KEGG" id="tet:TTHERM_002653314"/>
<evidence type="ECO:0000313" key="2">
    <source>
        <dbReference type="Proteomes" id="UP000009168"/>
    </source>
</evidence>
<sequence>HQSLKFDTSSQFQIIIILIESKKQVSQIKKISCLTDKQEFFFVKASGEKV</sequence>
<dbReference type="InParanoid" id="W7XBX0"/>
<dbReference type="RefSeq" id="XP_012650600.1">
    <property type="nucleotide sequence ID" value="XM_012795146.1"/>
</dbReference>
<proteinExistence type="predicted"/>
<keyword evidence="2" id="KW-1185">Reference proteome</keyword>
<reference evidence="2" key="1">
    <citation type="journal article" date="2006" name="PLoS Biol.">
        <title>Macronuclear genome sequence of the ciliate Tetrahymena thermophila, a model eukaryote.</title>
        <authorList>
            <person name="Eisen J.A."/>
            <person name="Coyne R.S."/>
            <person name="Wu M."/>
            <person name="Wu D."/>
            <person name="Thiagarajan M."/>
            <person name="Wortman J.R."/>
            <person name="Badger J.H."/>
            <person name="Ren Q."/>
            <person name="Amedeo P."/>
            <person name="Jones K.M."/>
            <person name="Tallon L.J."/>
            <person name="Delcher A.L."/>
            <person name="Salzberg S.L."/>
            <person name="Silva J.C."/>
            <person name="Haas B.J."/>
            <person name="Majoros W.H."/>
            <person name="Farzad M."/>
            <person name="Carlton J.M."/>
            <person name="Smith R.K. Jr."/>
            <person name="Garg J."/>
            <person name="Pearlman R.E."/>
            <person name="Karrer K.M."/>
            <person name="Sun L."/>
            <person name="Manning G."/>
            <person name="Elde N.C."/>
            <person name="Turkewitz A.P."/>
            <person name="Asai D.J."/>
            <person name="Wilkes D.E."/>
            <person name="Wang Y."/>
            <person name="Cai H."/>
            <person name="Collins K."/>
            <person name="Stewart B.A."/>
            <person name="Lee S.R."/>
            <person name="Wilamowska K."/>
            <person name="Weinberg Z."/>
            <person name="Ruzzo W.L."/>
            <person name="Wloga D."/>
            <person name="Gaertig J."/>
            <person name="Frankel J."/>
            <person name="Tsao C.-C."/>
            <person name="Gorovsky M.A."/>
            <person name="Keeling P.J."/>
            <person name="Waller R.F."/>
            <person name="Patron N.J."/>
            <person name="Cherry J.M."/>
            <person name="Stover N.A."/>
            <person name="Krieger C.J."/>
            <person name="del Toro C."/>
            <person name="Ryder H.F."/>
            <person name="Williamson S.C."/>
            <person name="Barbeau R.A."/>
            <person name="Hamilton E.P."/>
            <person name="Orias E."/>
        </authorList>
    </citation>
    <scope>NUCLEOTIDE SEQUENCE [LARGE SCALE GENOMIC DNA]</scope>
    <source>
        <strain evidence="2">SB210</strain>
    </source>
</reference>
<name>W7XBX0_TETTS</name>
<organism evidence="1 2">
    <name type="scientific">Tetrahymena thermophila (strain SB210)</name>
    <dbReference type="NCBI Taxonomy" id="312017"/>
    <lineage>
        <taxon>Eukaryota</taxon>
        <taxon>Sar</taxon>
        <taxon>Alveolata</taxon>
        <taxon>Ciliophora</taxon>
        <taxon>Intramacronucleata</taxon>
        <taxon>Oligohymenophorea</taxon>
        <taxon>Hymenostomatida</taxon>
        <taxon>Tetrahymenina</taxon>
        <taxon>Tetrahymenidae</taxon>
        <taxon>Tetrahymena</taxon>
    </lineage>
</organism>
<dbReference type="GeneID" id="24442534"/>